<dbReference type="InterPro" id="IPR036987">
    <property type="entry name" value="SRA-YDG_sf"/>
</dbReference>
<proteinExistence type="predicted"/>
<dbReference type="Pfam" id="PF02182">
    <property type="entry name" value="SAD_SRA"/>
    <property type="match status" value="1"/>
</dbReference>
<dbReference type="GO" id="GO:0061630">
    <property type="term" value="F:ubiquitin protein ligase activity"/>
    <property type="evidence" value="ECO:0007669"/>
    <property type="project" value="TreeGrafter"/>
</dbReference>
<dbReference type="GO" id="GO:0044027">
    <property type="term" value="P:negative regulation of gene expression via chromosomal CpG island methylation"/>
    <property type="evidence" value="ECO:0007669"/>
    <property type="project" value="TreeGrafter"/>
</dbReference>
<dbReference type="InterPro" id="IPR015947">
    <property type="entry name" value="PUA-like_sf"/>
</dbReference>
<dbReference type="InterPro" id="IPR045134">
    <property type="entry name" value="UHRF1/2-like"/>
</dbReference>
<dbReference type="GO" id="GO:0005634">
    <property type="term" value="C:nucleus"/>
    <property type="evidence" value="ECO:0007669"/>
    <property type="project" value="UniProtKB-SubCell"/>
</dbReference>
<dbReference type="EMBL" id="MRZV01001667">
    <property type="protein sequence ID" value="PIK36486.1"/>
    <property type="molecule type" value="Genomic_DNA"/>
</dbReference>
<gene>
    <name evidence="4" type="ORF">BSL78_26685</name>
</gene>
<organism evidence="4 5">
    <name type="scientific">Stichopus japonicus</name>
    <name type="common">Sea cucumber</name>
    <dbReference type="NCBI Taxonomy" id="307972"/>
    <lineage>
        <taxon>Eukaryota</taxon>
        <taxon>Metazoa</taxon>
        <taxon>Echinodermata</taxon>
        <taxon>Eleutherozoa</taxon>
        <taxon>Echinozoa</taxon>
        <taxon>Holothuroidea</taxon>
        <taxon>Aspidochirotacea</taxon>
        <taxon>Aspidochirotida</taxon>
        <taxon>Stichopodidae</taxon>
        <taxon>Apostichopus</taxon>
    </lineage>
</organism>
<accession>A0A2G8JL43</accession>
<dbReference type="AlphaFoldDB" id="A0A2G8JL43"/>
<evidence type="ECO:0000313" key="4">
    <source>
        <dbReference type="EMBL" id="PIK36486.1"/>
    </source>
</evidence>
<dbReference type="GO" id="GO:0016567">
    <property type="term" value="P:protein ubiquitination"/>
    <property type="evidence" value="ECO:0007669"/>
    <property type="project" value="TreeGrafter"/>
</dbReference>
<dbReference type="PANTHER" id="PTHR14140">
    <property type="entry name" value="E3 UBIQUITIN-PROTEIN LIGASE UHRF-RELATED"/>
    <property type="match status" value="1"/>
</dbReference>
<evidence type="ECO:0000256" key="1">
    <source>
        <dbReference type="ARBA" id="ARBA00023242"/>
    </source>
</evidence>
<feature type="domain" description="YDG" evidence="3">
    <location>
        <begin position="1"/>
        <end position="152"/>
    </location>
</feature>
<keyword evidence="5" id="KW-1185">Reference proteome</keyword>
<dbReference type="STRING" id="307972.A0A2G8JL43"/>
<evidence type="ECO:0000313" key="5">
    <source>
        <dbReference type="Proteomes" id="UP000230750"/>
    </source>
</evidence>
<dbReference type="Gene3D" id="2.30.280.10">
    <property type="entry name" value="SRA-YDG"/>
    <property type="match status" value="1"/>
</dbReference>
<dbReference type="PANTHER" id="PTHR14140:SF27">
    <property type="entry name" value="OS04G0289800 PROTEIN"/>
    <property type="match status" value="1"/>
</dbReference>
<dbReference type="Proteomes" id="UP000230750">
    <property type="component" value="Unassembled WGS sequence"/>
</dbReference>
<comment type="subcellular location">
    <subcellularLocation>
        <location evidence="2">Nucleus</location>
    </subcellularLocation>
</comment>
<dbReference type="PROSITE" id="PS51015">
    <property type="entry name" value="YDG"/>
    <property type="match status" value="1"/>
</dbReference>
<evidence type="ECO:0000259" key="3">
    <source>
        <dbReference type="PROSITE" id="PS51015"/>
    </source>
</evidence>
<dbReference type="SMART" id="SM00466">
    <property type="entry name" value="SRA"/>
    <property type="match status" value="1"/>
</dbReference>
<dbReference type="OrthoDB" id="2270193at2759"/>
<dbReference type="InterPro" id="IPR003105">
    <property type="entry name" value="SRA_YDG"/>
</dbReference>
<protein>
    <submittedName>
        <fullName evidence="4">Putative E3 ubiquitin-protein ligase UHRF1-like isoform X2</fullName>
    </submittedName>
</protein>
<keyword evidence="1 2" id="KW-0539">Nucleus</keyword>
<dbReference type="SUPFAM" id="SSF88697">
    <property type="entry name" value="PUA domain-like"/>
    <property type="match status" value="1"/>
</dbReference>
<sequence>MRIYCSADGVHRPTVAGIHGSEEGCYSLALSGGYEDDLDFGEYFTYTGEGGRDLKGTKMKPKNLRTAPQSKDQSLTRVCNLRSYFCLEIQDMTLCGKSCLESQLRVWTTVRVIRGFKLDSPYAPDEGLYTVERHWFILVFLGFGVFKFALKRCPDQAPPPWGDAEEGSLRS</sequence>
<reference evidence="4 5" key="1">
    <citation type="journal article" date="2017" name="PLoS Biol.">
        <title>The sea cucumber genome provides insights into morphological evolution and visceral regeneration.</title>
        <authorList>
            <person name="Zhang X."/>
            <person name="Sun L."/>
            <person name="Yuan J."/>
            <person name="Sun Y."/>
            <person name="Gao Y."/>
            <person name="Zhang L."/>
            <person name="Li S."/>
            <person name="Dai H."/>
            <person name="Hamel J.F."/>
            <person name="Liu C."/>
            <person name="Yu Y."/>
            <person name="Liu S."/>
            <person name="Lin W."/>
            <person name="Guo K."/>
            <person name="Jin S."/>
            <person name="Xu P."/>
            <person name="Storey K.B."/>
            <person name="Huan P."/>
            <person name="Zhang T."/>
            <person name="Zhou Y."/>
            <person name="Zhang J."/>
            <person name="Lin C."/>
            <person name="Li X."/>
            <person name="Xing L."/>
            <person name="Huo D."/>
            <person name="Sun M."/>
            <person name="Wang L."/>
            <person name="Mercier A."/>
            <person name="Li F."/>
            <person name="Yang H."/>
            <person name="Xiang J."/>
        </authorList>
    </citation>
    <scope>NUCLEOTIDE SEQUENCE [LARGE SCALE GENOMIC DNA]</scope>
    <source>
        <strain evidence="4">Shaxun</strain>
        <tissue evidence="4">Muscle</tissue>
    </source>
</reference>
<name>A0A2G8JL43_STIJA</name>
<comment type="caution">
    <text evidence="4">The sequence shown here is derived from an EMBL/GenBank/DDBJ whole genome shotgun (WGS) entry which is preliminary data.</text>
</comment>
<evidence type="ECO:0000256" key="2">
    <source>
        <dbReference type="PROSITE-ProRule" id="PRU00358"/>
    </source>
</evidence>